<dbReference type="OrthoDB" id="6612291at2759"/>
<sequence length="422" mass="45860">MMLGAIFVGQIHGRIGLRASLVVACVFAIAGIITEQVCKNAAQFLGAKCLAGFGYGIQTALGIMTIPEYAPTRLRGPLGACLNTFILFGGWLADGVLTGTGQVYPDSSRAYQIPFALQYLFVAILVIGLVFVPESASYHLRRDDVLGAKEALTRLHGPQRTARIERELELAIFSYRLDAQNGAQSVGILEPLKKSHWRRSIIPIGLLCFQQLVGGSFVTSYLTYFYEVAGTPDSLSLDLGMMSFSVQVVGNLVSWYAIDKLGRRYTLLVGLGSMTVALLLIGITWAVRTAASLWCMVAFMTIWAFLYQLSIGACGYSVSAEAPAARLRSPTIGLAQALAQVCAWAMGFATPYMINPDEANLGGLVGFVFSGLSALAFVFTFFFVPETSGRTLAEIDELWAEKIPVRRWKGYVKTVRPTEPRA</sequence>
<dbReference type="STRING" id="1890683.A0A427YGY3"/>
<dbReference type="Gene3D" id="1.20.1250.20">
    <property type="entry name" value="MFS general substrate transporter like domains"/>
    <property type="match status" value="1"/>
</dbReference>
<evidence type="ECO:0000256" key="2">
    <source>
        <dbReference type="ARBA" id="ARBA00010992"/>
    </source>
</evidence>
<dbReference type="SUPFAM" id="SSF103473">
    <property type="entry name" value="MFS general substrate transporter"/>
    <property type="match status" value="1"/>
</dbReference>
<feature type="domain" description="Major facilitator superfamily (MFS) profile" evidence="7">
    <location>
        <begin position="1"/>
        <end position="388"/>
    </location>
</feature>
<evidence type="ECO:0000256" key="4">
    <source>
        <dbReference type="ARBA" id="ARBA00022989"/>
    </source>
</evidence>
<comment type="subcellular location">
    <subcellularLocation>
        <location evidence="1">Membrane</location>
        <topology evidence="1">Multi-pass membrane protein</topology>
    </subcellularLocation>
</comment>
<feature type="transmembrane region" description="Helical" evidence="6">
    <location>
        <begin position="15"/>
        <end position="33"/>
    </location>
</feature>
<keyword evidence="3 6" id="KW-0812">Transmembrane</keyword>
<dbReference type="Pfam" id="PF00083">
    <property type="entry name" value="Sugar_tr"/>
    <property type="match status" value="1"/>
</dbReference>
<dbReference type="PANTHER" id="PTHR48022:SF51">
    <property type="entry name" value="ALPHA-GLUCOSIDE TRANSPORTER, PUTATIVE (AFU_ORTHOLOGUE AFUA_6G11920)-RELATED"/>
    <property type="match status" value="1"/>
</dbReference>
<evidence type="ECO:0000256" key="5">
    <source>
        <dbReference type="ARBA" id="ARBA00023136"/>
    </source>
</evidence>
<evidence type="ECO:0000256" key="6">
    <source>
        <dbReference type="SAM" id="Phobius"/>
    </source>
</evidence>
<dbReference type="EMBL" id="RSCD01000011">
    <property type="protein sequence ID" value="RSH90283.1"/>
    <property type="molecule type" value="Genomic_DNA"/>
</dbReference>
<organism evidence="8 9">
    <name type="scientific">Saitozyma podzolica</name>
    <dbReference type="NCBI Taxonomy" id="1890683"/>
    <lineage>
        <taxon>Eukaryota</taxon>
        <taxon>Fungi</taxon>
        <taxon>Dikarya</taxon>
        <taxon>Basidiomycota</taxon>
        <taxon>Agaricomycotina</taxon>
        <taxon>Tremellomycetes</taxon>
        <taxon>Tremellales</taxon>
        <taxon>Trimorphomycetaceae</taxon>
        <taxon>Saitozyma</taxon>
    </lineage>
</organism>
<evidence type="ECO:0000313" key="8">
    <source>
        <dbReference type="EMBL" id="RSH90283.1"/>
    </source>
</evidence>
<gene>
    <name evidence="8" type="ORF">EHS25_001617</name>
</gene>
<protein>
    <recommendedName>
        <fullName evidence="7">Major facilitator superfamily (MFS) profile domain-containing protein</fullName>
    </recommendedName>
</protein>
<comment type="caution">
    <text evidence="8">The sequence shown here is derived from an EMBL/GenBank/DDBJ whole genome shotgun (WGS) entry which is preliminary data.</text>
</comment>
<dbReference type="InterPro" id="IPR020846">
    <property type="entry name" value="MFS_dom"/>
</dbReference>
<name>A0A427YGY3_9TREE</name>
<dbReference type="InterPro" id="IPR005828">
    <property type="entry name" value="MFS_sugar_transport-like"/>
</dbReference>
<dbReference type="GO" id="GO:0005351">
    <property type="term" value="F:carbohydrate:proton symporter activity"/>
    <property type="evidence" value="ECO:0007669"/>
    <property type="project" value="TreeGrafter"/>
</dbReference>
<feature type="transmembrane region" description="Helical" evidence="6">
    <location>
        <begin position="45"/>
        <end position="64"/>
    </location>
</feature>
<dbReference type="InterPro" id="IPR050360">
    <property type="entry name" value="MFS_Sugar_Transporters"/>
</dbReference>
<dbReference type="InterPro" id="IPR036259">
    <property type="entry name" value="MFS_trans_sf"/>
</dbReference>
<comment type="similarity">
    <text evidence="2">Belongs to the major facilitator superfamily. Sugar transporter (TC 2.A.1.1) family.</text>
</comment>
<accession>A0A427YGY3</accession>
<feature type="transmembrane region" description="Helical" evidence="6">
    <location>
        <begin position="239"/>
        <end position="258"/>
    </location>
</feature>
<dbReference type="PROSITE" id="PS50850">
    <property type="entry name" value="MFS"/>
    <property type="match status" value="1"/>
</dbReference>
<keyword evidence="4 6" id="KW-1133">Transmembrane helix</keyword>
<evidence type="ECO:0000256" key="1">
    <source>
        <dbReference type="ARBA" id="ARBA00004141"/>
    </source>
</evidence>
<evidence type="ECO:0000256" key="3">
    <source>
        <dbReference type="ARBA" id="ARBA00022692"/>
    </source>
</evidence>
<feature type="transmembrane region" description="Helical" evidence="6">
    <location>
        <begin position="265"/>
        <end position="285"/>
    </location>
</feature>
<dbReference type="Proteomes" id="UP000279259">
    <property type="component" value="Unassembled WGS sequence"/>
</dbReference>
<feature type="transmembrane region" description="Helical" evidence="6">
    <location>
        <begin position="332"/>
        <end position="354"/>
    </location>
</feature>
<feature type="transmembrane region" description="Helical" evidence="6">
    <location>
        <begin position="113"/>
        <end position="132"/>
    </location>
</feature>
<evidence type="ECO:0000259" key="7">
    <source>
        <dbReference type="PROSITE" id="PS50850"/>
    </source>
</evidence>
<dbReference type="PANTHER" id="PTHR48022">
    <property type="entry name" value="PLASTIDIC GLUCOSE TRANSPORTER 4"/>
    <property type="match status" value="1"/>
</dbReference>
<keyword evidence="5 6" id="KW-0472">Membrane</keyword>
<dbReference type="AlphaFoldDB" id="A0A427YGY3"/>
<feature type="transmembrane region" description="Helical" evidence="6">
    <location>
        <begin position="291"/>
        <end position="311"/>
    </location>
</feature>
<proteinExistence type="inferred from homology"/>
<reference evidence="8 9" key="1">
    <citation type="submission" date="2018-11" db="EMBL/GenBank/DDBJ databases">
        <title>Genome sequence of Saitozyma podzolica DSM 27192.</title>
        <authorList>
            <person name="Aliyu H."/>
            <person name="Gorte O."/>
            <person name="Ochsenreither K."/>
        </authorList>
    </citation>
    <scope>NUCLEOTIDE SEQUENCE [LARGE SCALE GENOMIC DNA]</scope>
    <source>
        <strain evidence="8 9">DSM 27192</strain>
    </source>
</reference>
<keyword evidence="9" id="KW-1185">Reference proteome</keyword>
<feature type="transmembrane region" description="Helical" evidence="6">
    <location>
        <begin position="201"/>
        <end position="224"/>
    </location>
</feature>
<dbReference type="GO" id="GO:0016020">
    <property type="term" value="C:membrane"/>
    <property type="evidence" value="ECO:0007669"/>
    <property type="project" value="UniProtKB-SubCell"/>
</dbReference>
<evidence type="ECO:0000313" key="9">
    <source>
        <dbReference type="Proteomes" id="UP000279259"/>
    </source>
</evidence>
<feature type="transmembrane region" description="Helical" evidence="6">
    <location>
        <begin position="360"/>
        <end position="384"/>
    </location>
</feature>